<dbReference type="SUPFAM" id="SSF51261">
    <property type="entry name" value="Duplicated hybrid motif"/>
    <property type="match status" value="1"/>
</dbReference>
<sequence>MSGRRLELRGMQDSLEASEAQRRQIEAEMASIRNDRGKLEAALLDMTRSVGATEAKVGEAEGRLDALLGSEDAIRRSLTSRRSVIAEVLAALQRMGRKPPPALLVAPEDMLQAIRTSMLLGSVLPEMRAETEALAADLSDLLQLRQSIAAERDALSGDAAKLRADRQHLAALIEARQSALSAAEQALGAERDRALDLAKQAATLKDLIARMESEVAAAARGAEAARRADEARKNAQEATPPDARRKTALAPFKDPARLAPATVFAETKGLLPLPVAGTLQRGFGAPDSFGGAEKGMLIATRTEAIVASPCDGWVAFAGPYRSYGQLLIVNAGQGYYIILAGMDRINVNVGQFILAGEPVAVMGDGSAKTAAAIAIGAAQPILYIEFRKDGAAIDPGPWWAKPELQKVRG</sequence>
<evidence type="ECO:0000259" key="9">
    <source>
        <dbReference type="Pfam" id="PF01551"/>
    </source>
</evidence>
<reference evidence="10 11" key="1">
    <citation type="submission" date="2023-10" db="EMBL/GenBank/DDBJ databases">
        <title>Novel methanotroph of the genus Methylocapsa from a subarctic wetland.</title>
        <authorList>
            <person name="Belova S.E."/>
            <person name="Oshkin I.Y."/>
            <person name="Miroshnikov K."/>
            <person name="Dedysh S.N."/>
        </authorList>
    </citation>
    <scope>NUCLEOTIDE SEQUENCE [LARGE SCALE GENOMIC DNA]</scope>
    <source>
        <strain evidence="10 11">RX1</strain>
    </source>
</reference>
<dbReference type="Gene3D" id="6.10.250.3150">
    <property type="match status" value="1"/>
</dbReference>
<dbReference type="Proteomes" id="UP001626536">
    <property type="component" value="Chromosome"/>
</dbReference>
<feature type="domain" description="M23ase beta-sheet core" evidence="9">
    <location>
        <begin position="293"/>
        <end position="395"/>
    </location>
</feature>
<keyword evidence="2" id="KW-0645">Protease</keyword>
<dbReference type="InterPro" id="IPR050570">
    <property type="entry name" value="Cell_wall_metabolism_enzyme"/>
</dbReference>
<comment type="cofactor">
    <cofactor evidence="1">
        <name>Zn(2+)</name>
        <dbReference type="ChEBI" id="CHEBI:29105"/>
    </cofactor>
</comment>
<name>A0ABZ0HRV8_9HYPH</name>
<dbReference type="Gene3D" id="2.70.70.10">
    <property type="entry name" value="Glucose Permease (Domain IIA)"/>
    <property type="match status" value="1"/>
</dbReference>
<feature type="compositionally biased region" description="Basic and acidic residues" evidence="8">
    <location>
        <begin position="226"/>
        <end position="235"/>
    </location>
</feature>
<keyword evidence="3" id="KW-0479">Metal-binding</keyword>
<organism evidence="10 11">
    <name type="scientific">Methylocapsa polymorpha</name>
    <dbReference type="NCBI Taxonomy" id="3080828"/>
    <lineage>
        <taxon>Bacteria</taxon>
        <taxon>Pseudomonadati</taxon>
        <taxon>Pseudomonadota</taxon>
        <taxon>Alphaproteobacteria</taxon>
        <taxon>Hyphomicrobiales</taxon>
        <taxon>Beijerinckiaceae</taxon>
        <taxon>Methylocapsa</taxon>
    </lineage>
</organism>
<keyword evidence="5" id="KW-0862">Zinc</keyword>
<evidence type="ECO:0000256" key="8">
    <source>
        <dbReference type="SAM" id="MobiDB-lite"/>
    </source>
</evidence>
<evidence type="ECO:0000256" key="7">
    <source>
        <dbReference type="SAM" id="Coils"/>
    </source>
</evidence>
<evidence type="ECO:0000256" key="1">
    <source>
        <dbReference type="ARBA" id="ARBA00001947"/>
    </source>
</evidence>
<evidence type="ECO:0000313" key="11">
    <source>
        <dbReference type="Proteomes" id="UP001626536"/>
    </source>
</evidence>
<protein>
    <submittedName>
        <fullName evidence="10">Peptidoglycan DD-metalloendopeptidase family protein</fullName>
    </submittedName>
</protein>
<evidence type="ECO:0000256" key="2">
    <source>
        <dbReference type="ARBA" id="ARBA00022670"/>
    </source>
</evidence>
<evidence type="ECO:0000256" key="5">
    <source>
        <dbReference type="ARBA" id="ARBA00022833"/>
    </source>
</evidence>
<dbReference type="InterPro" id="IPR016047">
    <property type="entry name" value="M23ase_b-sheet_dom"/>
</dbReference>
<feature type="region of interest" description="Disordered" evidence="8">
    <location>
        <begin position="226"/>
        <end position="251"/>
    </location>
</feature>
<dbReference type="PANTHER" id="PTHR21666">
    <property type="entry name" value="PEPTIDASE-RELATED"/>
    <property type="match status" value="1"/>
</dbReference>
<feature type="coiled-coil region" evidence="7">
    <location>
        <begin position="8"/>
        <end position="42"/>
    </location>
</feature>
<keyword evidence="6" id="KW-0482">Metalloprotease</keyword>
<dbReference type="Pfam" id="PF01551">
    <property type="entry name" value="Peptidase_M23"/>
    <property type="match status" value="1"/>
</dbReference>
<dbReference type="CDD" id="cd12797">
    <property type="entry name" value="M23_peptidase"/>
    <property type="match status" value="1"/>
</dbReference>
<keyword evidence="7" id="KW-0175">Coiled coil</keyword>
<gene>
    <name evidence="10" type="ORF">RZS28_17840</name>
</gene>
<evidence type="ECO:0000256" key="6">
    <source>
        <dbReference type="ARBA" id="ARBA00023049"/>
    </source>
</evidence>
<evidence type="ECO:0000313" key="10">
    <source>
        <dbReference type="EMBL" id="WOJ89621.1"/>
    </source>
</evidence>
<proteinExistence type="predicted"/>
<evidence type="ECO:0000256" key="4">
    <source>
        <dbReference type="ARBA" id="ARBA00022801"/>
    </source>
</evidence>
<keyword evidence="11" id="KW-1185">Reference proteome</keyword>
<dbReference type="InterPro" id="IPR011055">
    <property type="entry name" value="Dup_hybrid_motif"/>
</dbReference>
<keyword evidence="4" id="KW-0378">Hydrolase</keyword>
<evidence type="ECO:0000256" key="3">
    <source>
        <dbReference type="ARBA" id="ARBA00022723"/>
    </source>
</evidence>
<dbReference type="EMBL" id="CP136862">
    <property type="protein sequence ID" value="WOJ89621.1"/>
    <property type="molecule type" value="Genomic_DNA"/>
</dbReference>
<accession>A0ABZ0HRV8</accession>
<dbReference type="PANTHER" id="PTHR21666:SF288">
    <property type="entry name" value="CELL DIVISION PROTEIN YTFB"/>
    <property type="match status" value="1"/>
</dbReference>